<keyword evidence="5" id="KW-1185">Reference proteome</keyword>
<accession>B4R9P3</accession>
<organism evidence="4 5">
    <name type="scientific">Phenylobacterium zucineum (strain HLK1)</name>
    <dbReference type="NCBI Taxonomy" id="450851"/>
    <lineage>
        <taxon>Bacteria</taxon>
        <taxon>Pseudomonadati</taxon>
        <taxon>Pseudomonadota</taxon>
        <taxon>Alphaproteobacteria</taxon>
        <taxon>Caulobacterales</taxon>
        <taxon>Caulobacteraceae</taxon>
        <taxon>Phenylobacterium</taxon>
    </lineage>
</organism>
<sequence length="177" mass="19121">MNELDLRRAVAGDGDALEDLQRNSITGVAAAHYSRAQVAAFLRCTAGALRAHIERANIWVLTDRGLVVACAGWHPAGALADHIAAPVDPRAVEVRSVYVRSGWTRRGLAARLLDRVEEDARAFGADRADLHAMRGSEPFYAARGYAALGDMSFNMGGVPFPGLRMTKPLRAAERLTL</sequence>
<dbReference type="InterPro" id="IPR050832">
    <property type="entry name" value="Bact_Acetyltransf"/>
</dbReference>
<dbReference type="EMBL" id="CP000747">
    <property type="protein sequence ID" value="ACG77807.1"/>
    <property type="molecule type" value="Genomic_DNA"/>
</dbReference>
<name>B4R9P3_PHEZH</name>
<dbReference type="KEGG" id="pzu:PHZ_c1393"/>
<dbReference type="AlphaFoldDB" id="B4R9P3"/>
<evidence type="ECO:0000256" key="2">
    <source>
        <dbReference type="ARBA" id="ARBA00023315"/>
    </source>
</evidence>
<dbReference type="Proteomes" id="UP000001868">
    <property type="component" value="Chromosome"/>
</dbReference>
<evidence type="ECO:0000256" key="1">
    <source>
        <dbReference type="ARBA" id="ARBA00022679"/>
    </source>
</evidence>
<dbReference type="HOGENOM" id="CLU_087351_1_0_5"/>
<evidence type="ECO:0000313" key="5">
    <source>
        <dbReference type="Proteomes" id="UP000001868"/>
    </source>
</evidence>
<dbReference type="OrthoDB" id="118465at2"/>
<dbReference type="InterPro" id="IPR016181">
    <property type="entry name" value="Acyl_CoA_acyltransferase"/>
</dbReference>
<dbReference type="PANTHER" id="PTHR43877">
    <property type="entry name" value="AMINOALKYLPHOSPHONATE N-ACETYLTRANSFERASE-RELATED-RELATED"/>
    <property type="match status" value="1"/>
</dbReference>
<dbReference type="GO" id="GO:0016747">
    <property type="term" value="F:acyltransferase activity, transferring groups other than amino-acyl groups"/>
    <property type="evidence" value="ECO:0007669"/>
    <property type="project" value="InterPro"/>
</dbReference>
<dbReference type="Pfam" id="PF00583">
    <property type="entry name" value="Acetyltransf_1"/>
    <property type="match status" value="1"/>
</dbReference>
<dbReference type="InterPro" id="IPR000182">
    <property type="entry name" value="GNAT_dom"/>
</dbReference>
<gene>
    <name evidence="4" type="ordered locus">PHZ_c1393</name>
</gene>
<proteinExistence type="predicted"/>
<reference evidence="4 5" key="1">
    <citation type="journal article" date="2008" name="BMC Genomics">
        <title>Complete genome of Phenylobacterium zucineum - a novel facultative intracellular bacterium isolated from human erythroleukemia cell line K562.</title>
        <authorList>
            <person name="Luo Y."/>
            <person name="Xu X."/>
            <person name="Ding Z."/>
            <person name="Liu Z."/>
            <person name="Zhang B."/>
            <person name="Yan Z."/>
            <person name="Sun J."/>
            <person name="Hu S."/>
            <person name="Hu X."/>
        </authorList>
    </citation>
    <scope>NUCLEOTIDE SEQUENCE [LARGE SCALE GENOMIC DNA]</scope>
    <source>
        <strain evidence="4 5">HLK1</strain>
    </source>
</reference>
<dbReference type="RefSeq" id="WP_012521951.1">
    <property type="nucleotide sequence ID" value="NC_011144.1"/>
</dbReference>
<dbReference type="PANTHER" id="PTHR43877:SF1">
    <property type="entry name" value="ACETYLTRANSFERASE"/>
    <property type="match status" value="1"/>
</dbReference>
<protein>
    <submittedName>
        <fullName evidence="4">Acetyltransferase, GNAT family</fullName>
    </submittedName>
</protein>
<dbReference type="CDD" id="cd04301">
    <property type="entry name" value="NAT_SF"/>
    <property type="match status" value="1"/>
</dbReference>
<dbReference type="STRING" id="450851.PHZ_c1393"/>
<evidence type="ECO:0000259" key="3">
    <source>
        <dbReference type="PROSITE" id="PS51186"/>
    </source>
</evidence>
<dbReference type="SUPFAM" id="SSF55729">
    <property type="entry name" value="Acyl-CoA N-acyltransferases (Nat)"/>
    <property type="match status" value="1"/>
</dbReference>
<dbReference type="Gene3D" id="3.40.630.30">
    <property type="match status" value="1"/>
</dbReference>
<keyword evidence="2" id="KW-0012">Acyltransferase</keyword>
<dbReference type="eggNOG" id="COG1246">
    <property type="taxonomic scope" value="Bacteria"/>
</dbReference>
<evidence type="ECO:0000313" key="4">
    <source>
        <dbReference type="EMBL" id="ACG77807.1"/>
    </source>
</evidence>
<keyword evidence="1 4" id="KW-0808">Transferase</keyword>
<dbReference type="PROSITE" id="PS51186">
    <property type="entry name" value="GNAT"/>
    <property type="match status" value="1"/>
</dbReference>
<feature type="domain" description="N-acetyltransferase" evidence="3">
    <location>
        <begin position="4"/>
        <end position="170"/>
    </location>
</feature>